<proteinExistence type="predicted"/>
<evidence type="ECO:0000256" key="1">
    <source>
        <dbReference type="SAM" id="MobiDB-lite"/>
    </source>
</evidence>
<protein>
    <recommendedName>
        <fullName evidence="4">Tubulin-specific chaperone A</fullName>
    </recommendedName>
</protein>
<comment type="caution">
    <text evidence="2">The sequence shown here is derived from an EMBL/GenBank/DDBJ whole genome shotgun (WGS) entry which is preliminary data.</text>
</comment>
<dbReference type="Proteomes" id="UP001396898">
    <property type="component" value="Unassembled WGS sequence"/>
</dbReference>
<feature type="compositionally biased region" description="Low complexity" evidence="1">
    <location>
        <begin position="44"/>
        <end position="66"/>
    </location>
</feature>
<accession>A0ABR1RLT3</accession>
<dbReference type="EMBL" id="JAQQWI010000012">
    <property type="protein sequence ID" value="KAK8015915.1"/>
    <property type="molecule type" value="Genomic_DNA"/>
</dbReference>
<gene>
    <name evidence="2" type="ORF">PG991_008803</name>
</gene>
<evidence type="ECO:0000313" key="2">
    <source>
        <dbReference type="EMBL" id="KAK8015915.1"/>
    </source>
</evidence>
<evidence type="ECO:0000313" key="3">
    <source>
        <dbReference type="Proteomes" id="UP001396898"/>
    </source>
</evidence>
<organism evidence="2 3">
    <name type="scientific">Apiospora marii</name>
    <dbReference type="NCBI Taxonomy" id="335849"/>
    <lineage>
        <taxon>Eukaryota</taxon>
        <taxon>Fungi</taxon>
        <taxon>Dikarya</taxon>
        <taxon>Ascomycota</taxon>
        <taxon>Pezizomycotina</taxon>
        <taxon>Sordariomycetes</taxon>
        <taxon>Xylariomycetidae</taxon>
        <taxon>Amphisphaeriales</taxon>
        <taxon>Apiosporaceae</taxon>
        <taxon>Apiospora</taxon>
    </lineage>
</organism>
<sequence>MGFGQKSLEVKHEEDPLIDELEQSFAKLSMNAEENGHFKRSAKPRAQQSSNSRAQRSSNQSSAPNPFLKRQPTANELIDGIDKLQNLCREVQGKLDPYIEAEERIEMERAKLASELNYVLNHL</sequence>
<feature type="region of interest" description="Disordered" evidence="1">
    <location>
        <begin position="28"/>
        <end position="74"/>
    </location>
</feature>
<name>A0ABR1RLT3_9PEZI</name>
<evidence type="ECO:0008006" key="4">
    <source>
        <dbReference type="Google" id="ProtNLM"/>
    </source>
</evidence>
<keyword evidence="3" id="KW-1185">Reference proteome</keyword>
<reference evidence="2 3" key="1">
    <citation type="submission" date="2023-01" db="EMBL/GenBank/DDBJ databases">
        <title>Analysis of 21 Apiospora genomes using comparative genomics revels a genus with tremendous synthesis potential of carbohydrate active enzymes and secondary metabolites.</title>
        <authorList>
            <person name="Sorensen T."/>
        </authorList>
    </citation>
    <scope>NUCLEOTIDE SEQUENCE [LARGE SCALE GENOMIC DNA]</scope>
    <source>
        <strain evidence="2 3">CBS 20057</strain>
    </source>
</reference>